<accession>A0A663FC48</accession>
<comment type="subunit">
    <text evidence="3 10">Homodimer.</text>
</comment>
<dbReference type="PANTHER" id="PTHR11452">
    <property type="entry name" value="ALPHA-GALACTOSIDASE/ALPHA-N-ACETYLGALACTOSAMINIDASE"/>
    <property type="match status" value="1"/>
</dbReference>
<dbReference type="PROSITE" id="PS00512">
    <property type="entry name" value="ALPHA_GALACTOSIDASE"/>
    <property type="match status" value="1"/>
</dbReference>
<evidence type="ECO:0000256" key="2">
    <source>
        <dbReference type="ARBA" id="ARBA00009743"/>
    </source>
</evidence>
<comment type="similarity">
    <text evidence="2 10">Belongs to the glycosyl hydrolase 27 family.</text>
</comment>
<proteinExistence type="inferred from homology"/>
<reference evidence="12" key="1">
    <citation type="submission" date="2025-08" db="UniProtKB">
        <authorList>
            <consortium name="Ensembl"/>
        </authorList>
    </citation>
    <scope>IDENTIFICATION</scope>
</reference>
<dbReference type="InterPro" id="IPR017853">
    <property type="entry name" value="GH"/>
</dbReference>
<evidence type="ECO:0000313" key="13">
    <source>
        <dbReference type="Proteomes" id="UP000472275"/>
    </source>
</evidence>
<protein>
    <recommendedName>
        <fullName evidence="10">Alpha-galactosidase</fullName>
        <ecNumber evidence="10">3.2.1.-</ecNumber>
    </recommendedName>
</protein>
<dbReference type="Ensembl" id="ENSACCT00020023023.1">
    <property type="protein sequence ID" value="ENSACCP00020022047.1"/>
    <property type="gene ID" value="ENSACCG00020015166.1"/>
</dbReference>
<dbReference type="GO" id="GO:0016020">
    <property type="term" value="C:membrane"/>
    <property type="evidence" value="ECO:0007669"/>
    <property type="project" value="GOC"/>
</dbReference>
<keyword evidence="4 10" id="KW-0378">Hydrolase</keyword>
<dbReference type="GO" id="GO:0019377">
    <property type="term" value="P:glycolipid catabolic process"/>
    <property type="evidence" value="ECO:0007669"/>
    <property type="project" value="UniProtKB-ARBA"/>
</dbReference>
<evidence type="ECO:0000256" key="1">
    <source>
        <dbReference type="ARBA" id="ARBA00004371"/>
    </source>
</evidence>
<keyword evidence="13" id="KW-1185">Reference proteome</keyword>
<dbReference type="GO" id="GO:0004557">
    <property type="term" value="F:alpha-galactosidase activity"/>
    <property type="evidence" value="ECO:0007669"/>
    <property type="project" value="TreeGrafter"/>
</dbReference>
<dbReference type="InterPro" id="IPR000111">
    <property type="entry name" value="Glyco_hydro_27/36_CS"/>
</dbReference>
<feature type="signal peptide" evidence="11">
    <location>
        <begin position="1"/>
        <end position="23"/>
    </location>
</feature>
<name>A0A663FC48_AQUCH</name>
<keyword evidence="6 10" id="KW-1015">Disulfide bond</keyword>
<organism evidence="12 13">
    <name type="scientific">Aquila chrysaetos chrysaetos</name>
    <dbReference type="NCBI Taxonomy" id="223781"/>
    <lineage>
        <taxon>Eukaryota</taxon>
        <taxon>Metazoa</taxon>
        <taxon>Chordata</taxon>
        <taxon>Craniata</taxon>
        <taxon>Vertebrata</taxon>
        <taxon>Euteleostomi</taxon>
        <taxon>Archelosauria</taxon>
        <taxon>Archosauria</taxon>
        <taxon>Dinosauria</taxon>
        <taxon>Saurischia</taxon>
        <taxon>Theropoda</taxon>
        <taxon>Coelurosauria</taxon>
        <taxon>Aves</taxon>
        <taxon>Neognathae</taxon>
        <taxon>Neoaves</taxon>
        <taxon>Telluraves</taxon>
        <taxon>Accipitrimorphae</taxon>
        <taxon>Accipitriformes</taxon>
        <taxon>Accipitridae</taxon>
        <taxon>Accipitrinae</taxon>
        <taxon>Aquila</taxon>
    </lineage>
</organism>
<dbReference type="EC" id="3.2.1.-" evidence="10"/>
<dbReference type="CDD" id="cd14792">
    <property type="entry name" value="GH27"/>
    <property type="match status" value="1"/>
</dbReference>
<dbReference type="AlphaFoldDB" id="A0A663FC48"/>
<sequence length="410" mass="45942">MAAARRVLRWALAATAALAAALALDNGLARTPPMGWLHWERFLCGTDCAADPRRCVSERLFVEMADVMVAEGWRDAGYEFVCIDDCWMAPTRDERGRLQADPKRFPSGIRRLADYVHSRGLKLGIYSDVGNKTCAGFPGSYNHYDLDAQTFASWGVDLLKFDGCNSGTLELLAEGYRRMSLALNKTGRSIVYSCEWPFYLRPLQQPNYTEIKQYCNHWRNFFDVYDSWSSIKSILDWTALHQDSIVKIAGPGGWNDPDMLVIGNFGLSWDQAVTQMAMWAIMAAPLFMSNDLRRISPEAKWLLQNKETIAINQDPLGKQGYQITKFKVLAPLNRQHPLGPAVGLHTLQPQHNLLRGLSLGGEEQSVSMNKTCTSGQIVTLRKSLLSALLKIQQLVLSVTKRVSTELGSLH</sequence>
<comment type="subcellular location">
    <subcellularLocation>
        <location evidence="1">Lysosome</location>
    </subcellularLocation>
</comment>
<keyword evidence="11" id="KW-0732">Signal</keyword>
<evidence type="ECO:0000256" key="10">
    <source>
        <dbReference type="RuleBase" id="RU361168"/>
    </source>
</evidence>
<keyword evidence="5" id="KW-0443">Lipid metabolism</keyword>
<keyword evidence="8" id="KW-0458">Lysosome</keyword>
<dbReference type="PRINTS" id="PR00740">
    <property type="entry name" value="GLHYDRLASE27"/>
</dbReference>
<evidence type="ECO:0000256" key="3">
    <source>
        <dbReference type="ARBA" id="ARBA00011738"/>
    </source>
</evidence>
<evidence type="ECO:0000256" key="5">
    <source>
        <dbReference type="ARBA" id="ARBA00023098"/>
    </source>
</evidence>
<evidence type="ECO:0000256" key="9">
    <source>
        <dbReference type="ARBA" id="ARBA00023295"/>
    </source>
</evidence>
<dbReference type="Pfam" id="PF16499">
    <property type="entry name" value="Melibiase_2"/>
    <property type="match status" value="1"/>
</dbReference>
<dbReference type="InterPro" id="IPR002241">
    <property type="entry name" value="Glyco_hydro_27"/>
</dbReference>
<feature type="chain" id="PRO_5025432086" description="Alpha-galactosidase" evidence="11">
    <location>
        <begin position="24"/>
        <end position="410"/>
    </location>
</feature>
<gene>
    <name evidence="12" type="primary">GLA</name>
</gene>
<dbReference type="FunFam" id="3.20.20.70:FF:000070">
    <property type="entry name" value="Alpha-galactosidase"/>
    <property type="match status" value="1"/>
</dbReference>
<evidence type="ECO:0000256" key="8">
    <source>
        <dbReference type="ARBA" id="ARBA00023228"/>
    </source>
</evidence>
<dbReference type="PANTHER" id="PTHR11452:SF14">
    <property type="entry name" value="ALPHA-GALACTOSIDASE A"/>
    <property type="match status" value="1"/>
</dbReference>
<dbReference type="GO" id="GO:0009311">
    <property type="term" value="P:oligosaccharide metabolic process"/>
    <property type="evidence" value="ECO:0007669"/>
    <property type="project" value="TreeGrafter"/>
</dbReference>
<evidence type="ECO:0000256" key="6">
    <source>
        <dbReference type="ARBA" id="ARBA00023157"/>
    </source>
</evidence>
<dbReference type="InterPro" id="IPR013785">
    <property type="entry name" value="Aldolase_TIM"/>
</dbReference>
<evidence type="ECO:0000313" key="12">
    <source>
        <dbReference type="Ensembl" id="ENSACCP00020022047.1"/>
    </source>
</evidence>
<reference evidence="12" key="2">
    <citation type="submission" date="2025-09" db="UniProtKB">
        <authorList>
            <consortium name="Ensembl"/>
        </authorList>
    </citation>
    <scope>IDENTIFICATION</scope>
</reference>
<dbReference type="GeneTree" id="ENSGT00390000008751"/>
<evidence type="ECO:0000256" key="7">
    <source>
        <dbReference type="ARBA" id="ARBA00023180"/>
    </source>
</evidence>
<keyword evidence="9 10" id="KW-0326">Glycosidase</keyword>
<keyword evidence="7" id="KW-0325">Glycoprotein</keyword>
<evidence type="ECO:0000256" key="11">
    <source>
        <dbReference type="SAM" id="SignalP"/>
    </source>
</evidence>
<dbReference type="Proteomes" id="UP000472275">
    <property type="component" value="Chromosome 21"/>
</dbReference>
<dbReference type="Gene3D" id="3.20.20.70">
    <property type="entry name" value="Aldolase class I"/>
    <property type="match status" value="1"/>
</dbReference>
<evidence type="ECO:0000256" key="4">
    <source>
        <dbReference type="ARBA" id="ARBA00022801"/>
    </source>
</evidence>
<dbReference type="SUPFAM" id="SSF51445">
    <property type="entry name" value="(Trans)glycosidases"/>
    <property type="match status" value="1"/>
</dbReference>
<dbReference type="GO" id="GO:0005764">
    <property type="term" value="C:lysosome"/>
    <property type="evidence" value="ECO:0007669"/>
    <property type="project" value="UniProtKB-SubCell"/>
</dbReference>
<dbReference type="GO" id="GO:0016139">
    <property type="term" value="P:glycoside catabolic process"/>
    <property type="evidence" value="ECO:0007669"/>
    <property type="project" value="TreeGrafter"/>
</dbReference>